<protein>
    <submittedName>
        <fullName evidence="2">Uncharacterized protein</fullName>
    </submittedName>
</protein>
<evidence type="ECO:0000313" key="2">
    <source>
        <dbReference type="EMBL" id="MPC33328.1"/>
    </source>
</evidence>
<evidence type="ECO:0000313" key="3">
    <source>
        <dbReference type="Proteomes" id="UP000324222"/>
    </source>
</evidence>
<proteinExistence type="predicted"/>
<evidence type="ECO:0000256" key="1">
    <source>
        <dbReference type="SAM" id="MobiDB-lite"/>
    </source>
</evidence>
<organism evidence="2 3">
    <name type="scientific">Portunus trituberculatus</name>
    <name type="common">Swimming crab</name>
    <name type="synonym">Neptunus trituberculatus</name>
    <dbReference type="NCBI Taxonomy" id="210409"/>
    <lineage>
        <taxon>Eukaryota</taxon>
        <taxon>Metazoa</taxon>
        <taxon>Ecdysozoa</taxon>
        <taxon>Arthropoda</taxon>
        <taxon>Crustacea</taxon>
        <taxon>Multicrustacea</taxon>
        <taxon>Malacostraca</taxon>
        <taxon>Eumalacostraca</taxon>
        <taxon>Eucarida</taxon>
        <taxon>Decapoda</taxon>
        <taxon>Pleocyemata</taxon>
        <taxon>Brachyura</taxon>
        <taxon>Eubrachyura</taxon>
        <taxon>Portunoidea</taxon>
        <taxon>Portunidae</taxon>
        <taxon>Portuninae</taxon>
        <taxon>Portunus</taxon>
    </lineage>
</organism>
<feature type="region of interest" description="Disordered" evidence="1">
    <location>
        <begin position="106"/>
        <end position="127"/>
    </location>
</feature>
<feature type="compositionally biased region" description="Basic residues" evidence="1">
    <location>
        <begin position="14"/>
        <end position="42"/>
    </location>
</feature>
<reference evidence="2 3" key="1">
    <citation type="submission" date="2019-05" db="EMBL/GenBank/DDBJ databases">
        <title>Another draft genome of Portunus trituberculatus and its Hox gene families provides insights of decapod evolution.</title>
        <authorList>
            <person name="Jeong J.-H."/>
            <person name="Song I."/>
            <person name="Kim S."/>
            <person name="Choi T."/>
            <person name="Kim D."/>
            <person name="Ryu S."/>
            <person name="Kim W."/>
        </authorList>
    </citation>
    <scope>NUCLEOTIDE SEQUENCE [LARGE SCALE GENOMIC DNA]</scope>
    <source>
        <tissue evidence="2">Muscle</tissue>
    </source>
</reference>
<sequence length="127" mass="14333">MTPQRLEGFTRRMAAARRRMSKSYMRRLPHTSRRRSHPRPRPAARSPGAAQQKLARRDPLRCATRARQAGEREREGASLPREGDNGSVAGRMRQIWREHYTLAEVGQSTTQGLNAARSSSQGTATPR</sequence>
<feature type="region of interest" description="Disordered" evidence="1">
    <location>
        <begin position="1"/>
        <end position="90"/>
    </location>
</feature>
<name>A0A5B7EIY8_PORTR</name>
<accession>A0A5B7EIY8</accession>
<feature type="compositionally biased region" description="Basic and acidic residues" evidence="1">
    <location>
        <begin position="68"/>
        <end position="84"/>
    </location>
</feature>
<dbReference type="AlphaFoldDB" id="A0A5B7EIY8"/>
<dbReference type="Proteomes" id="UP000324222">
    <property type="component" value="Unassembled WGS sequence"/>
</dbReference>
<comment type="caution">
    <text evidence="2">The sequence shown here is derived from an EMBL/GenBank/DDBJ whole genome shotgun (WGS) entry which is preliminary data.</text>
</comment>
<dbReference type="EMBL" id="VSRR010002807">
    <property type="protein sequence ID" value="MPC33328.1"/>
    <property type="molecule type" value="Genomic_DNA"/>
</dbReference>
<keyword evidence="3" id="KW-1185">Reference proteome</keyword>
<gene>
    <name evidence="2" type="ORF">E2C01_026672</name>
</gene>